<organism evidence="1 2">
    <name type="scientific">Pseudoalteromonas shioyasakiensis</name>
    <dbReference type="NCBI Taxonomy" id="1190813"/>
    <lineage>
        <taxon>Bacteria</taxon>
        <taxon>Pseudomonadati</taxon>
        <taxon>Pseudomonadota</taxon>
        <taxon>Gammaproteobacteria</taxon>
        <taxon>Alteromonadales</taxon>
        <taxon>Pseudoalteromonadaceae</taxon>
        <taxon>Pseudoalteromonas</taxon>
    </lineage>
</organism>
<comment type="caution">
    <text evidence="1">The sequence shown here is derived from an EMBL/GenBank/DDBJ whole genome shotgun (WGS) entry which is preliminary data.</text>
</comment>
<dbReference type="Proteomes" id="UP001156974">
    <property type="component" value="Unassembled WGS sequence"/>
</dbReference>
<keyword evidence="1" id="KW-0863">Zinc-finger</keyword>
<accession>A0ABT6U5W3</accession>
<name>A0ABT6U5W3_9GAMM</name>
<evidence type="ECO:0000313" key="1">
    <source>
        <dbReference type="EMBL" id="MDI4671582.1"/>
    </source>
</evidence>
<evidence type="ECO:0000313" key="2">
    <source>
        <dbReference type="Proteomes" id="UP001156974"/>
    </source>
</evidence>
<dbReference type="Pfam" id="PF11672">
    <property type="entry name" value="DUF3268"/>
    <property type="match status" value="1"/>
</dbReference>
<protein>
    <submittedName>
        <fullName evidence="1">DUF3268 family zinc-finger domain-containing protein</fullName>
    </submittedName>
</protein>
<dbReference type="InterPro" id="IPR021686">
    <property type="entry name" value="DUF3268"/>
</dbReference>
<dbReference type="RefSeq" id="WP_175083648.1">
    <property type="nucleotide sequence ID" value="NZ_JAKUMG010000030.1"/>
</dbReference>
<proteinExistence type="predicted"/>
<keyword evidence="1" id="KW-0862">Zinc</keyword>
<sequence>MEDIQTLKQGKAVIYLNQVDLKKLVQEQLSKSGIVDASTYSYVNELSKLLSDHRHEALSLALIGELKHKANYLTDLAEKSMRMYFIHFLEDIVMGRNSRAAVDIKVRCEYCSGLASLSESKHIFKGKDHDLIYLCENYKSGCDSYVAVHKGDNLPQGTLANAGTRSARQKAHKILDVLWKECGFARVDVYRQLANYLEVKPNDCHIGKFTEQQCESAINFTKLICTSSDLI</sequence>
<dbReference type="EMBL" id="JAKUMG010000030">
    <property type="protein sequence ID" value="MDI4671582.1"/>
    <property type="molecule type" value="Genomic_DNA"/>
</dbReference>
<gene>
    <name evidence="1" type="ORF">MKZ47_21210</name>
</gene>
<dbReference type="GO" id="GO:0008270">
    <property type="term" value="F:zinc ion binding"/>
    <property type="evidence" value="ECO:0007669"/>
    <property type="project" value="UniProtKB-KW"/>
</dbReference>
<reference evidence="1 2" key="1">
    <citation type="submission" date="2022-02" db="EMBL/GenBank/DDBJ databases">
        <title>Genome analysis of Beneficial Microorganisms for Coral consortium from Pocillopora damicornis.</title>
        <authorList>
            <person name="Rosado P.M."/>
            <person name="Cardoso P.M."/>
            <person name="Rosado J.G."/>
            <person name="Schultz J."/>
            <person name="Rocha U."/>
            <person name="Costa T.K."/>
            <person name="Peixoto R.S."/>
        </authorList>
    </citation>
    <scope>NUCLEOTIDE SEQUENCE [LARGE SCALE GENOMIC DNA]</scope>
    <source>
        <strain evidence="1 2">BMC5</strain>
    </source>
</reference>
<keyword evidence="2" id="KW-1185">Reference proteome</keyword>
<keyword evidence="1" id="KW-0479">Metal-binding</keyword>